<name>R7SC53_CONPW</name>
<dbReference type="AlphaFoldDB" id="R7SC53"/>
<evidence type="ECO:0000313" key="3">
    <source>
        <dbReference type="Proteomes" id="UP000053558"/>
    </source>
</evidence>
<organism evidence="2 3">
    <name type="scientific">Coniophora puteana (strain RWD-64-598)</name>
    <name type="common">Brown rot fungus</name>
    <dbReference type="NCBI Taxonomy" id="741705"/>
    <lineage>
        <taxon>Eukaryota</taxon>
        <taxon>Fungi</taxon>
        <taxon>Dikarya</taxon>
        <taxon>Basidiomycota</taxon>
        <taxon>Agaricomycotina</taxon>
        <taxon>Agaricomycetes</taxon>
        <taxon>Agaricomycetidae</taxon>
        <taxon>Boletales</taxon>
        <taxon>Coniophorineae</taxon>
        <taxon>Coniophoraceae</taxon>
        <taxon>Coniophora</taxon>
    </lineage>
</organism>
<evidence type="ECO:0000313" key="2">
    <source>
        <dbReference type="EMBL" id="EIW73728.1"/>
    </source>
</evidence>
<feature type="compositionally biased region" description="Basic and acidic residues" evidence="1">
    <location>
        <begin position="177"/>
        <end position="198"/>
    </location>
</feature>
<dbReference type="KEGG" id="cput:CONPUDRAFT_78518"/>
<dbReference type="GeneID" id="19209779"/>
<feature type="region of interest" description="Disordered" evidence="1">
    <location>
        <begin position="177"/>
        <end position="202"/>
    </location>
</feature>
<gene>
    <name evidence="2" type="ORF">CONPUDRAFT_78518</name>
</gene>
<dbReference type="EMBL" id="JH711750">
    <property type="protein sequence ID" value="EIW73728.1"/>
    <property type="molecule type" value="Genomic_DNA"/>
</dbReference>
<dbReference type="RefSeq" id="XP_007776095.1">
    <property type="nucleotide sequence ID" value="XM_007777905.1"/>
</dbReference>
<feature type="compositionally biased region" description="Basic and acidic residues" evidence="1">
    <location>
        <begin position="61"/>
        <end position="76"/>
    </location>
</feature>
<accession>R7SC53</accession>
<keyword evidence="3" id="KW-1185">Reference proteome</keyword>
<evidence type="ECO:0000256" key="1">
    <source>
        <dbReference type="SAM" id="MobiDB-lite"/>
    </source>
</evidence>
<feature type="region of interest" description="Disordered" evidence="1">
    <location>
        <begin position="1"/>
        <end position="85"/>
    </location>
</feature>
<reference evidence="3" key="1">
    <citation type="journal article" date="2012" name="Science">
        <title>The Paleozoic origin of enzymatic lignin decomposition reconstructed from 31 fungal genomes.</title>
        <authorList>
            <person name="Floudas D."/>
            <person name="Binder M."/>
            <person name="Riley R."/>
            <person name="Barry K."/>
            <person name="Blanchette R.A."/>
            <person name="Henrissat B."/>
            <person name="Martinez A.T."/>
            <person name="Otillar R."/>
            <person name="Spatafora J.W."/>
            <person name="Yadav J.S."/>
            <person name="Aerts A."/>
            <person name="Benoit I."/>
            <person name="Boyd A."/>
            <person name="Carlson A."/>
            <person name="Copeland A."/>
            <person name="Coutinho P.M."/>
            <person name="de Vries R.P."/>
            <person name="Ferreira P."/>
            <person name="Findley K."/>
            <person name="Foster B."/>
            <person name="Gaskell J."/>
            <person name="Glotzer D."/>
            <person name="Gorecki P."/>
            <person name="Heitman J."/>
            <person name="Hesse C."/>
            <person name="Hori C."/>
            <person name="Igarashi K."/>
            <person name="Jurgens J.A."/>
            <person name="Kallen N."/>
            <person name="Kersten P."/>
            <person name="Kohler A."/>
            <person name="Kuees U."/>
            <person name="Kumar T.K.A."/>
            <person name="Kuo A."/>
            <person name="LaButti K."/>
            <person name="Larrondo L.F."/>
            <person name="Lindquist E."/>
            <person name="Ling A."/>
            <person name="Lombard V."/>
            <person name="Lucas S."/>
            <person name="Lundell T."/>
            <person name="Martin R."/>
            <person name="McLaughlin D.J."/>
            <person name="Morgenstern I."/>
            <person name="Morin E."/>
            <person name="Murat C."/>
            <person name="Nagy L.G."/>
            <person name="Nolan M."/>
            <person name="Ohm R.A."/>
            <person name="Patyshakuliyeva A."/>
            <person name="Rokas A."/>
            <person name="Ruiz-Duenas F.J."/>
            <person name="Sabat G."/>
            <person name="Salamov A."/>
            <person name="Samejima M."/>
            <person name="Schmutz J."/>
            <person name="Slot J.C."/>
            <person name="St John F."/>
            <person name="Stenlid J."/>
            <person name="Sun H."/>
            <person name="Sun S."/>
            <person name="Syed K."/>
            <person name="Tsang A."/>
            <person name="Wiebenga A."/>
            <person name="Young D."/>
            <person name="Pisabarro A."/>
            <person name="Eastwood D.C."/>
            <person name="Martin F."/>
            <person name="Cullen D."/>
            <person name="Grigoriev I.V."/>
            <person name="Hibbett D.S."/>
        </authorList>
    </citation>
    <scope>NUCLEOTIDE SEQUENCE [LARGE SCALE GENOMIC DNA]</scope>
    <source>
        <strain evidence="3">RWD-64-598 SS2</strain>
    </source>
</reference>
<feature type="compositionally biased region" description="Acidic residues" evidence="1">
    <location>
        <begin position="38"/>
        <end position="47"/>
    </location>
</feature>
<dbReference type="Proteomes" id="UP000053558">
    <property type="component" value="Unassembled WGS sequence"/>
</dbReference>
<proteinExistence type="predicted"/>
<protein>
    <submittedName>
        <fullName evidence="2">Uncharacterized protein</fullName>
    </submittedName>
</protein>
<sequence>IGTEGPGSPSKVLLGKRKQDNNGDNDGEQSDSMFEAEGQGEADVEMEDQSHTDGDVQEGGSKAEGDSKARVEHAQDECDLGTSASSPIRVGRRWRSKFLCLLSSIRSRLLDQHGIDIDEHVDAPSITALLTSLGEEDQFTRRALSILLLVETGLAVFGRPDTASNAHSGLLSRSDIGRYHEGARDEPDTGEKRKRDESNSEPMTRILKIVDEFLMAPISPSTYVLGPEAQTALGGAAPLFSNSTA</sequence>
<feature type="non-terminal residue" evidence="2">
    <location>
        <position position="1"/>
    </location>
</feature>